<dbReference type="InterPro" id="IPR016047">
    <property type="entry name" value="M23ase_b-sheet_dom"/>
</dbReference>
<dbReference type="PANTHER" id="PTHR21666:SF270">
    <property type="entry name" value="MUREIN HYDROLASE ACTIVATOR ENVC"/>
    <property type="match status" value="1"/>
</dbReference>
<dbReference type="Gene3D" id="2.70.70.10">
    <property type="entry name" value="Glucose Permease (Domain IIA)"/>
    <property type="match status" value="1"/>
</dbReference>
<evidence type="ECO:0000259" key="1">
    <source>
        <dbReference type="Pfam" id="PF01551"/>
    </source>
</evidence>
<keyword evidence="3" id="KW-1185">Reference proteome</keyword>
<reference evidence="3" key="1">
    <citation type="journal article" date="2019" name="Int. J. Syst. Evol. Microbiol.">
        <title>The Global Catalogue of Microorganisms (GCM) 10K type strain sequencing project: providing services to taxonomists for standard genome sequencing and annotation.</title>
        <authorList>
            <consortium name="The Broad Institute Genomics Platform"/>
            <consortium name="The Broad Institute Genome Sequencing Center for Infectious Disease"/>
            <person name="Wu L."/>
            <person name="Ma J."/>
        </authorList>
    </citation>
    <scope>NUCLEOTIDE SEQUENCE [LARGE SCALE GENOMIC DNA]</scope>
    <source>
        <strain evidence="3">JCM 14736</strain>
    </source>
</reference>
<accession>A0ABP4XFX6</accession>
<dbReference type="CDD" id="cd12797">
    <property type="entry name" value="M23_peptidase"/>
    <property type="match status" value="1"/>
</dbReference>
<dbReference type="InterPro" id="IPR050570">
    <property type="entry name" value="Cell_wall_metabolism_enzyme"/>
</dbReference>
<name>A0ABP4XFX6_9MICO</name>
<evidence type="ECO:0000313" key="2">
    <source>
        <dbReference type="EMBL" id="GAA1776837.1"/>
    </source>
</evidence>
<dbReference type="SUPFAM" id="SSF51261">
    <property type="entry name" value="Duplicated hybrid motif"/>
    <property type="match status" value="1"/>
</dbReference>
<dbReference type="PANTHER" id="PTHR21666">
    <property type="entry name" value="PEPTIDASE-RELATED"/>
    <property type="match status" value="1"/>
</dbReference>
<sequence>MALFYPLPPERVIEWPGIRPAGWAPHWGTDWPTPVGTPVPATSDGTIVYVGDDGLGGRTIDLLRDDGLLQRFGHLSEYRVGLGQRVAAGRIIALSGNTGASTGPHLHWELRRDRLWSAGAWIDPRSLRPSAFGRAARTVHPVRTARPAVPALKEVLPMTNPIGMYIGTTRPRTATEERCVIYDLDSGFYTTFSGVSQSYINDMARAHGTRSFGRMTVKHWNQIKAQLDEVRRS</sequence>
<feature type="domain" description="M23ase beta-sheet core" evidence="1">
    <location>
        <begin position="25"/>
        <end position="113"/>
    </location>
</feature>
<protein>
    <recommendedName>
        <fullName evidence="1">M23ase beta-sheet core domain-containing protein</fullName>
    </recommendedName>
</protein>
<dbReference type="EMBL" id="BAAAOB010000001">
    <property type="protein sequence ID" value="GAA1776837.1"/>
    <property type="molecule type" value="Genomic_DNA"/>
</dbReference>
<proteinExistence type="predicted"/>
<gene>
    <name evidence="2" type="ORF">GCM10009768_01680</name>
</gene>
<evidence type="ECO:0000313" key="3">
    <source>
        <dbReference type="Proteomes" id="UP001500851"/>
    </source>
</evidence>
<dbReference type="RefSeq" id="WP_344028075.1">
    <property type="nucleotide sequence ID" value="NZ_BAAAOB010000001.1"/>
</dbReference>
<comment type="caution">
    <text evidence="2">The sequence shown here is derived from an EMBL/GenBank/DDBJ whole genome shotgun (WGS) entry which is preliminary data.</text>
</comment>
<dbReference type="InterPro" id="IPR011055">
    <property type="entry name" value="Dup_hybrid_motif"/>
</dbReference>
<organism evidence="2 3">
    <name type="scientific">Leucobacter iarius</name>
    <dbReference type="NCBI Taxonomy" id="333963"/>
    <lineage>
        <taxon>Bacteria</taxon>
        <taxon>Bacillati</taxon>
        <taxon>Actinomycetota</taxon>
        <taxon>Actinomycetes</taxon>
        <taxon>Micrococcales</taxon>
        <taxon>Microbacteriaceae</taxon>
        <taxon>Leucobacter</taxon>
    </lineage>
</organism>
<dbReference type="Pfam" id="PF01551">
    <property type="entry name" value="Peptidase_M23"/>
    <property type="match status" value="1"/>
</dbReference>
<dbReference type="Proteomes" id="UP001500851">
    <property type="component" value="Unassembled WGS sequence"/>
</dbReference>